<proteinExistence type="inferred from homology"/>
<evidence type="ECO:0000313" key="15">
    <source>
        <dbReference type="Proteomes" id="UP001187531"/>
    </source>
</evidence>
<keyword evidence="3" id="KW-0597">Phosphoprotein</keyword>
<dbReference type="SUPFAM" id="SSF56112">
    <property type="entry name" value="Protein kinase-like (PK-like)"/>
    <property type="match status" value="1"/>
</dbReference>
<dbReference type="InterPro" id="IPR011009">
    <property type="entry name" value="Kinase-like_dom_sf"/>
</dbReference>
<dbReference type="SUPFAM" id="SSF64268">
    <property type="entry name" value="PX domain"/>
    <property type="match status" value="1"/>
</dbReference>
<feature type="compositionally biased region" description="Low complexity" evidence="10">
    <location>
        <begin position="139"/>
        <end position="149"/>
    </location>
</feature>
<dbReference type="GO" id="GO:0035091">
    <property type="term" value="F:phosphatidylinositol binding"/>
    <property type="evidence" value="ECO:0007669"/>
    <property type="project" value="InterPro"/>
</dbReference>
<evidence type="ECO:0000313" key="14">
    <source>
        <dbReference type="EMBL" id="KAK2705109.1"/>
    </source>
</evidence>
<dbReference type="PROSITE" id="PS00107">
    <property type="entry name" value="PROTEIN_KINASE_ATP"/>
    <property type="match status" value="1"/>
</dbReference>
<dbReference type="GO" id="GO:0005524">
    <property type="term" value="F:ATP binding"/>
    <property type="evidence" value="ECO:0007669"/>
    <property type="project" value="UniProtKB-UniRule"/>
</dbReference>
<comment type="caution">
    <text evidence="14">The sequence shown here is derived from an EMBL/GenBank/DDBJ whole genome shotgun (WGS) entry which is preliminary data.</text>
</comment>
<dbReference type="InterPro" id="IPR008271">
    <property type="entry name" value="Ser/Thr_kinase_AS"/>
</dbReference>
<dbReference type="InterPro" id="IPR017892">
    <property type="entry name" value="Pkinase_C"/>
</dbReference>
<dbReference type="Pfam" id="PF00069">
    <property type="entry name" value="Pkinase"/>
    <property type="match status" value="1"/>
</dbReference>
<evidence type="ECO:0000256" key="8">
    <source>
        <dbReference type="PROSITE-ProRule" id="PRU10141"/>
    </source>
</evidence>
<organism evidence="14 15">
    <name type="scientific">Artemia franciscana</name>
    <name type="common">Brine shrimp</name>
    <name type="synonym">Artemia sanfranciscana</name>
    <dbReference type="NCBI Taxonomy" id="6661"/>
    <lineage>
        <taxon>Eukaryota</taxon>
        <taxon>Metazoa</taxon>
        <taxon>Ecdysozoa</taxon>
        <taxon>Arthropoda</taxon>
        <taxon>Crustacea</taxon>
        <taxon>Branchiopoda</taxon>
        <taxon>Anostraca</taxon>
        <taxon>Artemiidae</taxon>
        <taxon>Artemia</taxon>
    </lineage>
</organism>
<feature type="region of interest" description="Disordered" evidence="10">
    <location>
        <begin position="124"/>
        <end position="158"/>
    </location>
</feature>
<dbReference type="Gene3D" id="3.30.200.20">
    <property type="entry name" value="Phosphorylase Kinase, domain 1"/>
    <property type="match status" value="1"/>
</dbReference>
<protein>
    <submittedName>
        <fullName evidence="14">Uncharacterized protein</fullName>
    </submittedName>
</protein>
<dbReference type="InterPro" id="IPR017441">
    <property type="entry name" value="Protein_kinase_ATP_BS"/>
</dbReference>
<dbReference type="GO" id="GO:0004674">
    <property type="term" value="F:protein serine/threonine kinase activity"/>
    <property type="evidence" value="ECO:0007669"/>
    <property type="project" value="UniProtKB-KW"/>
</dbReference>
<dbReference type="InterPro" id="IPR001683">
    <property type="entry name" value="PX_dom"/>
</dbReference>
<dbReference type="InterPro" id="IPR036871">
    <property type="entry name" value="PX_dom_sf"/>
</dbReference>
<evidence type="ECO:0000256" key="3">
    <source>
        <dbReference type="ARBA" id="ARBA00022553"/>
    </source>
</evidence>
<evidence type="ECO:0000256" key="9">
    <source>
        <dbReference type="RuleBase" id="RU000304"/>
    </source>
</evidence>
<dbReference type="Gene3D" id="1.10.510.10">
    <property type="entry name" value="Transferase(Phosphotransferase) domain 1"/>
    <property type="match status" value="1"/>
</dbReference>
<evidence type="ECO:0000259" key="13">
    <source>
        <dbReference type="PROSITE" id="PS51285"/>
    </source>
</evidence>
<dbReference type="PROSITE" id="PS50011">
    <property type="entry name" value="PROTEIN_KINASE_DOM"/>
    <property type="match status" value="1"/>
</dbReference>
<keyword evidence="15" id="KW-1185">Reference proteome</keyword>
<dbReference type="PROSITE" id="PS51285">
    <property type="entry name" value="AGC_KINASE_CTER"/>
    <property type="match status" value="1"/>
</dbReference>
<name>A0AA88H7K6_ARTSF</name>
<gene>
    <name evidence="14" type="ORF">QYM36_017223</name>
</gene>
<reference evidence="14" key="1">
    <citation type="submission" date="2023-07" db="EMBL/GenBank/DDBJ databases">
        <title>Chromosome-level genome assembly of Artemia franciscana.</title>
        <authorList>
            <person name="Jo E."/>
        </authorList>
    </citation>
    <scope>NUCLEOTIDE SEQUENCE</scope>
    <source>
        <tissue evidence="14">Whole body</tissue>
    </source>
</reference>
<evidence type="ECO:0000259" key="12">
    <source>
        <dbReference type="PROSITE" id="PS50195"/>
    </source>
</evidence>
<dbReference type="Proteomes" id="UP001187531">
    <property type="component" value="Unassembled WGS sequence"/>
</dbReference>
<feature type="binding site" evidence="8">
    <location>
        <position position="197"/>
    </location>
    <ligand>
        <name>ATP</name>
        <dbReference type="ChEBI" id="CHEBI:30616"/>
    </ligand>
</feature>
<dbReference type="FunFam" id="1.10.510.10:FF:000008">
    <property type="entry name" value="Non-specific serine/threonine protein kinase"/>
    <property type="match status" value="1"/>
</dbReference>
<evidence type="ECO:0000256" key="7">
    <source>
        <dbReference type="ARBA" id="ARBA00022840"/>
    </source>
</evidence>
<dbReference type="PROSITE" id="PS00108">
    <property type="entry name" value="PROTEIN_KINASE_ST"/>
    <property type="match status" value="1"/>
</dbReference>
<feature type="domain" description="Protein kinase" evidence="11">
    <location>
        <begin position="168"/>
        <end position="425"/>
    </location>
</feature>
<evidence type="ECO:0000256" key="2">
    <source>
        <dbReference type="ARBA" id="ARBA00022527"/>
    </source>
</evidence>
<keyword evidence="2 9" id="KW-0723">Serine/threonine-protein kinase</keyword>
<evidence type="ECO:0000256" key="5">
    <source>
        <dbReference type="ARBA" id="ARBA00022741"/>
    </source>
</evidence>
<evidence type="ECO:0000259" key="11">
    <source>
        <dbReference type="PROSITE" id="PS50011"/>
    </source>
</evidence>
<dbReference type="EMBL" id="JAVRJZ010000021">
    <property type="protein sequence ID" value="KAK2705109.1"/>
    <property type="molecule type" value="Genomic_DNA"/>
</dbReference>
<dbReference type="Gene3D" id="3.30.1520.10">
    <property type="entry name" value="Phox-like domain"/>
    <property type="match status" value="1"/>
</dbReference>
<evidence type="ECO:0000256" key="10">
    <source>
        <dbReference type="SAM" id="MobiDB-lite"/>
    </source>
</evidence>
<dbReference type="Pfam" id="PF00787">
    <property type="entry name" value="PX"/>
    <property type="match status" value="1"/>
</dbReference>
<dbReference type="InterPro" id="IPR000961">
    <property type="entry name" value="AGC-kinase_C"/>
</dbReference>
<evidence type="ECO:0000256" key="1">
    <source>
        <dbReference type="ARBA" id="ARBA00009903"/>
    </source>
</evidence>
<dbReference type="AlphaFoldDB" id="A0AA88H7K6"/>
<dbReference type="SMART" id="SM00312">
    <property type="entry name" value="PX"/>
    <property type="match status" value="1"/>
</dbReference>
<dbReference type="InterPro" id="IPR000719">
    <property type="entry name" value="Prot_kinase_dom"/>
</dbReference>
<accession>A0AA88H7K6</accession>
<feature type="domain" description="PX" evidence="12">
    <location>
        <begin position="9"/>
        <end position="121"/>
    </location>
</feature>
<dbReference type="Pfam" id="PF00433">
    <property type="entry name" value="Pkinase_C"/>
    <property type="match status" value="1"/>
</dbReference>
<keyword evidence="4" id="KW-0808">Transferase</keyword>
<keyword evidence="6" id="KW-0418">Kinase</keyword>
<keyword evidence="7 8" id="KW-0067">ATP-binding</keyword>
<evidence type="ECO:0000256" key="4">
    <source>
        <dbReference type="ARBA" id="ARBA00022679"/>
    </source>
</evidence>
<dbReference type="PROSITE" id="PS50195">
    <property type="entry name" value="PX"/>
    <property type="match status" value="1"/>
</dbReference>
<sequence length="498" mass="56752">MPGIFSSGHIRVSVVDQTTEHQGAAKSYTAYHIQVSLNGRIWTVKRRYSEFSQLYLVIKTQCPHLSFRLPGKRLFGSNFDPLFLRSRKDGLSHFLQKLVADPSLVKMSKVQAFLRLTDENSNKSFNSTGSSCESHEDSSSSSNSSVESENTTRVNMGPKERHVSPWDFEFLCVVGKGSFGKVLLAKHIHDKQHYAIKVLEKEKIIKRNETRHILAERNILLKNISHPFLVSLKFCFQTKDKLYFALDFINGGELFFHIRQERTFSDARVRFYAAEISLAIGHLHSRGVVYRDLKPENILLDRSGHVVLTDFGLCKEILGEETTGTFCGTPEYLAPEVIRKEPYNRAVDWWCLGTVLYELLSGLPPFYSKHHPQMYHDILYKPLKLKSSWPEATRSFLSGLLEKDCQDRLGSGPTDVEEVKAHCFFEGLNWDDVLNKRYTPPYIPQVKDCMDLSCIDSEFTKSSISDSIRRCDTASTCSSISDLAFQGFSYVPQPEITS</sequence>
<feature type="domain" description="AGC-kinase C-terminal" evidence="13">
    <location>
        <begin position="426"/>
        <end position="498"/>
    </location>
</feature>
<evidence type="ECO:0000256" key="6">
    <source>
        <dbReference type="ARBA" id="ARBA00022777"/>
    </source>
</evidence>
<dbReference type="SMART" id="SM00220">
    <property type="entry name" value="S_TKc"/>
    <property type="match status" value="1"/>
</dbReference>
<dbReference type="SMART" id="SM00133">
    <property type="entry name" value="S_TK_X"/>
    <property type="match status" value="1"/>
</dbReference>
<comment type="similarity">
    <text evidence="1">Belongs to the protein kinase superfamily. AGC Ser/Thr protein kinase family.</text>
</comment>
<keyword evidence="5 8" id="KW-0547">Nucleotide-binding</keyword>
<dbReference type="PANTHER" id="PTHR24351">
    <property type="entry name" value="RIBOSOMAL PROTEIN S6 KINASE"/>
    <property type="match status" value="1"/>
</dbReference>
<dbReference type="FunFam" id="3.30.200.20:FF:000103">
    <property type="entry name" value="Protein kinase C"/>
    <property type="match status" value="1"/>
</dbReference>